<dbReference type="EMBL" id="BKCN01000007">
    <property type="protein sequence ID" value="GER04028.1"/>
    <property type="molecule type" value="Genomic_DNA"/>
</dbReference>
<dbReference type="PRINTS" id="PR00455">
    <property type="entry name" value="HTHTETR"/>
</dbReference>
<dbReference type="Gene3D" id="1.10.357.10">
    <property type="entry name" value="Tetracycline Repressor, domain 2"/>
    <property type="match status" value="1"/>
</dbReference>
<proteinExistence type="predicted"/>
<dbReference type="InterPro" id="IPR050109">
    <property type="entry name" value="HTH-type_TetR-like_transc_reg"/>
</dbReference>
<evidence type="ECO:0000313" key="7">
    <source>
        <dbReference type="Proteomes" id="UP000324996"/>
    </source>
</evidence>
<name>A0A5A7N7F2_9PROT</name>
<evidence type="ECO:0000313" key="6">
    <source>
        <dbReference type="EMBL" id="GER04028.1"/>
    </source>
</evidence>
<dbReference type="Gene3D" id="1.10.10.60">
    <property type="entry name" value="Homeodomain-like"/>
    <property type="match status" value="1"/>
</dbReference>
<dbReference type="RefSeq" id="WP_042087522.1">
    <property type="nucleotide sequence ID" value="NZ_BKCN01000007.1"/>
</dbReference>
<keyword evidence="2 4" id="KW-0238">DNA-binding</keyword>
<dbReference type="InterPro" id="IPR009057">
    <property type="entry name" value="Homeodomain-like_sf"/>
</dbReference>
<sequence length="219" mass="24345">MKQQPEKAKSDCLAVRGRPRSTDKHQAILDAAGDLFLEMGFDRAAMDQIAQRAGVSKQTVYSHFTNKEGLFRAVIKHRVTEFFPDDPVAGAAPRSLEDRLREIGRRYVTLVVSEDAVALFRLLAVNCESHPKLVEMFFEEGPGRLAAGIEKVLAHAAAQGAFTCEDRAEATRLFGTLMRGDLHLRRTLGIEPPLSASAIDDHVARAVRIFLDCYRHDES</sequence>
<reference evidence="6 7" key="1">
    <citation type="submission" date="2019-09" db="EMBL/GenBank/DDBJ databases">
        <title>NBRP : Genome information of microbial organism related human and environment.</title>
        <authorList>
            <person name="Hattori M."/>
            <person name="Oshima K."/>
            <person name="Inaba H."/>
            <person name="Suda W."/>
            <person name="Sakamoto M."/>
            <person name="Iino T."/>
            <person name="Kitahara M."/>
            <person name="Oshida Y."/>
            <person name="Iida T."/>
            <person name="Kudo T."/>
            <person name="Itoh T."/>
            <person name="Ohkuma M."/>
        </authorList>
    </citation>
    <scope>NUCLEOTIDE SEQUENCE [LARGE SCALE GENOMIC DNA]</scope>
    <source>
        <strain evidence="6 7">Q-1</strain>
    </source>
</reference>
<dbReference type="InterPro" id="IPR039536">
    <property type="entry name" value="TetR_C_Proteobacteria"/>
</dbReference>
<dbReference type="Pfam" id="PF14246">
    <property type="entry name" value="TetR_C_7"/>
    <property type="match status" value="1"/>
</dbReference>
<keyword evidence="7" id="KW-1185">Reference proteome</keyword>
<dbReference type="GO" id="GO:0000976">
    <property type="term" value="F:transcription cis-regulatory region binding"/>
    <property type="evidence" value="ECO:0007669"/>
    <property type="project" value="TreeGrafter"/>
</dbReference>
<feature type="domain" description="HTH tetR-type" evidence="5">
    <location>
        <begin position="22"/>
        <end position="82"/>
    </location>
</feature>
<dbReference type="PROSITE" id="PS50977">
    <property type="entry name" value="HTH_TETR_2"/>
    <property type="match status" value="1"/>
</dbReference>
<protein>
    <submittedName>
        <fullName evidence="6">Transcriptional regulator</fullName>
    </submittedName>
</protein>
<dbReference type="FunFam" id="1.10.10.60:FF:000141">
    <property type="entry name" value="TetR family transcriptional regulator"/>
    <property type="match status" value="1"/>
</dbReference>
<accession>A0A5A7N7F2</accession>
<dbReference type="InterPro" id="IPR036271">
    <property type="entry name" value="Tet_transcr_reg_TetR-rel_C_sf"/>
</dbReference>
<keyword evidence="1" id="KW-0805">Transcription regulation</keyword>
<dbReference type="SUPFAM" id="SSF48498">
    <property type="entry name" value="Tetracyclin repressor-like, C-terminal domain"/>
    <property type="match status" value="1"/>
</dbReference>
<evidence type="ECO:0000256" key="2">
    <source>
        <dbReference type="ARBA" id="ARBA00023125"/>
    </source>
</evidence>
<dbReference type="Pfam" id="PF00440">
    <property type="entry name" value="TetR_N"/>
    <property type="match status" value="1"/>
</dbReference>
<evidence type="ECO:0000259" key="5">
    <source>
        <dbReference type="PROSITE" id="PS50977"/>
    </source>
</evidence>
<evidence type="ECO:0000256" key="1">
    <source>
        <dbReference type="ARBA" id="ARBA00023015"/>
    </source>
</evidence>
<gene>
    <name evidence="6" type="ORF">JCM17846_17100</name>
</gene>
<dbReference type="Proteomes" id="UP000324996">
    <property type="component" value="Unassembled WGS sequence"/>
</dbReference>
<evidence type="ECO:0000256" key="3">
    <source>
        <dbReference type="ARBA" id="ARBA00023163"/>
    </source>
</evidence>
<organism evidence="6 7">
    <name type="scientific">Iodidimonas nitroreducens</name>
    <dbReference type="NCBI Taxonomy" id="1236968"/>
    <lineage>
        <taxon>Bacteria</taxon>
        <taxon>Pseudomonadati</taxon>
        <taxon>Pseudomonadota</taxon>
        <taxon>Alphaproteobacteria</taxon>
        <taxon>Iodidimonadales</taxon>
        <taxon>Iodidimonadaceae</taxon>
        <taxon>Iodidimonas</taxon>
    </lineage>
</organism>
<dbReference type="GO" id="GO:0003700">
    <property type="term" value="F:DNA-binding transcription factor activity"/>
    <property type="evidence" value="ECO:0007669"/>
    <property type="project" value="TreeGrafter"/>
</dbReference>
<evidence type="ECO:0000256" key="4">
    <source>
        <dbReference type="PROSITE-ProRule" id="PRU00335"/>
    </source>
</evidence>
<dbReference type="AlphaFoldDB" id="A0A5A7N7F2"/>
<feature type="DNA-binding region" description="H-T-H motif" evidence="4">
    <location>
        <begin position="45"/>
        <end position="64"/>
    </location>
</feature>
<keyword evidence="3" id="KW-0804">Transcription</keyword>
<dbReference type="PANTHER" id="PTHR30055:SF146">
    <property type="entry name" value="HTH-TYPE TRANSCRIPTIONAL DUAL REGULATOR CECR"/>
    <property type="match status" value="1"/>
</dbReference>
<dbReference type="PANTHER" id="PTHR30055">
    <property type="entry name" value="HTH-TYPE TRANSCRIPTIONAL REGULATOR RUTR"/>
    <property type="match status" value="1"/>
</dbReference>
<comment type="caution">
    <text evidence="6">The sequence shown here is derived from an EMBL/GenBank/DDBJ whole genome shotgun (WGS) entry which is preliminary data.</text>
</comment>
<dbReference type="InterPro" id="IPR001647">
    <property type="entry name" value="HTH_TetR"/>
</dbReference>
<dbReference type="SUPFAM" id="SSF46689">
    <property type="entry name" value="Homeodomain-like"/>
    <property type="match status" value="1"/>
</dbReference>